<proteinExistence type="predicted"/>
<evidence type="ECO:0000313" key="5">
    <source>
        <dbReference type="Proteomes" id="UP000245829"/>
    </source>
</evidence>
<dbReference type="PANTHER" id="PTHR36507">
    <property type="entry name" value="BLL1555 PROTEIN"/>
    <property type="match status" value="1"/>
</dbReference>
<dbReference type="GeneID" id="76208549"/>
<evidence type="ECO:0000313" key="4">
    <source>
        <dbReference type="EMBL" id="GBH34318.1"/>
    </source>
</evidence>
<dbReference type="GO" id="GO:0009055">
    <property type="term" value="F:electron transfer activity"/>
    <property type="evidence" value="ECO:0007669"/>
    <property type="project" value="InterPro"/>
</dbReference>
<dbReference type="GO" id="GO:0005507">
    <property type="term" value="F:copper ion binding"/>
    <property type="evidence" value="ECO:0007669"/>
    <property type="project" value="InterPro"/>
</dbReference>
<protein>
    <recommendedName>
        <fullName evidence="3">Blue (type 1) copper domain-containing protein</fullName>
    </recommendedName>
</protein>
<evidence type="ECO:0000259" key="3">
    <source>
        <dbReference type="Pfam" id="PF00127"/>
    </source>
</evidence>
<dbReference type="EMBL" id="BGKI01000006">
    <property type="protein sequence ID" value="GBH34318.1"/>
    <property type="molecule type" value="Genomic_DNA"/>
</dbReference>
<dbReference type="Gene3D" id="2.60.40.420">
    <property type="entry name" value="Cupredoxins - blue copper proteins"/>
    <property type="match status" value="1"/>
</dbReference>
<keyword evidence="1" id="KW-0479">Metal-binding</keyword>
<keyword evidence="2" id="KW-0186">Copper</keyword>
<dbReference type="AlphaFoldDB" id="A0A2S2KS89"/>
<dbReference type="SUPFAM" id="SSF49503">
    <property type="entry name" value="Cupredoxins"/>
    <property type="match status" value="1"/>
</dbReference>
<name>A0A2S2KS89_9ARCH</name>
<keyword evidence="5" id="KW-1185">Reference proteome</keyword>
<dbReference type="InterPro" id="IPR052721">
    <property type="entry name" value="ET_Amicyanin"/>
</dbReference>
<sequence length="136" mass="15242">MIKKITILSVIGVALIAILASSLSNNSDDENQETSDVILKGDIIMPTKVSRPGCEVKDICYIPSKIFIEKGKQVTWINEDSAFHSVTSGFYNEPTELFDSGYLDPFESFSLTFDNEGTYDYFCTLHPWMKGQVIVE</sequence>
<comment type="caution">
    <text evidence="4">The sequence shown here is derived from an EMBL/GenBank/DDBJ whole genome shotgun (WGS) entry which is preliminary data.</text>
</comment>
<accession>A0A2S2KS89</accession>
<evidence type="ECO:0000256" key="2">
    <source>
        <dbReference type="ARBA" id="ARBA00023008"/>
    </source>
</evidence>
<dbReference type="Proteomes" id="UP000245829">
    <property type="component" value="Unassembled WGS sequence"/>
</dbReference>
<dbReference type="OrthoDB" id="11836at2157"/>
<dbReference type="InterPro" id="IPR008972">
    <property type="entry name" value="Cupredoxin"/>
</dbReference>
<evidence type="ECO:0000256" key="1">
    <source>
        <dbReference type="ARBA" id="ARBA00022723"/>
    </source>
</evidence>
<dbReference type="Pfam" id="PF00127">
    <property type="entry name" value="Copper-bind"/>
    <property type="match status" value="1"/>
</dbReference>
<dbReference type="InterPro" id="IPR000923">
    <property type="entry name" value="BlueCu_1"/>
</dbReference>
<gene>
    <name evidence="4" type="ORF">NZNM25_11090</name>
</gene>
<dbReference type="RefSeq" id="WP_109876958.1">
    <property type="nucleotide sequence ID" value="NZ_AP026695.1"/>
</dbReference>
<organism evidence="4 5">
    <name type="scientific">Nitrosopumilus zosterae</name>
    <dbReference type="NCBI Taxonomy" id="718286"/>
    <lineage>
        <taxon>Archaea</taxon>
        <taxon>Nitrososphaerota</taxon>
        <taxon>Nitrososphaeria</taxon>
        <taxon>Nitrosopumilales</taxon>
        <taxon>Nitrosopumilaceae</taxon>
        <taxon>Nitrosopumilus</taxon>
    </lineage>
</organism>
<feature type="domain" description="Blue (type 1) copper" evidence="3">
    <location>
        <begin position="56"/>
        <end position="136"/>
    </location>
</feature>
<dbReference type="PANTHER" id="PTHR36507:SF1">
    <property type="entry name" value="BLL1555 PROTEIN"/>
    <property type="match status" value="1"/>
</dbReference>
<reference evidence="4 5" key="1">
    <citation type="submission" date="2018-05" db="EMBL/GenBank/DDBJ databases">
        <title>genome sequencing of Nitrosopumilus sp. NM25.</title>
        <authorList>
            <person name="Mori K."/>
            <person name="Nakagawa T."/>
        </authorList>
    </citation>
    <scope>NUCLEOTIDE SEQUENCE [LARGE SCALE GENOMIC DNA]</scope>
    <source>
        <strain evidence="4 5">NM25</strain>
    </source>
</reference>